<dbReference type="InterPro" id="IPR002934">
    <property type="entry name" value="Polymerase_NTP_transf_dom"/>
</dbReference>
<dbReference type="Pfam" id="PF01909">
    <property type="entry name" value="NTP_transf_2"/>
    <property type="match status" value="1"/>
</dbReference>
<protein>
    <submittedName>
        <fullName evidence="2">DNA polymerase subunit beta</fullName>
    </submittedName>
</protein>
<name>A0A7C3RCH5_ARCFL</name>
<sequence length="318" mass="37152">MRPIRLRDFLRVGEHFFSVLGYRNEEKVKCFLRYSPHENGDRLRYGKRFKKLSHEEALAHPIAQKYYEHGIFRVPLNDIDEIFKPEERLKDVMDSSVAKVVNFFSTIPMNEMGVTGSRLIGLQGENSDVDFIVYGKYWFLARERLKKGIETGTLSDLDEGTWDYIYRKRRVPIPYELFVAHERRKFHRAYIGSTYFDLLYVRGYGEIDNGVPEDAGIKLGKATITAKVVDDLYTFDYPAYYPLKHPEVKAILCFTHTFAGQALRGERVLAKGDLELIEGEKYLVVGTKREAEDEFIVSLDLMQREGFKSSEYRELFFE</sequence>
<organism evidence="2">
    <name type="scientific">Archaeoglobus fulgidus</name>
    <dbReference type="NCBI Taxonomy" id="2234"/>
    <lineage>
        <taxon>Archaea</taxon>
        <taxon>Methanobacteriati</taxon>
        <taxon>Methanobacteriota</taxon>
        <taxon>Archaeoglobi</taxon>
        <taxon>Archaeoglobales</taxon>
        <taxon>Archaeoglobaceae</taxon>
        <taxon>Archaeoglobus</taxon>
    </lineage>
</organism>
<feature type="domain" description="Polymerase nucleotidyl transferase" evidence="1">
    <location>
        <begin position="109"/>
        <end position="155"/>
    </location>
</feature>
<gene>
    <name evidence="2" type="ORF">ENW66_01710</name>
</gene>
<dbReference type="GO" id="GO:0016779">
    <property type="term" value="F:nucleotidyltransferase activity"/>
    <property type="evidence" value="ECO:0007669"/>
    <property type="project" value="InterPro"/>
</dbReference>
<reference evidence="2" key="1">
    <citation type="journal article" date="2020" name="mSystems">
        <title>Genome- and Community-Level Interaction Insights into Carbon Utilization and Element Cycling Functions of Hydrothermarchaeota in Hydrothermal Sediment.</title>
        <authorList>
            <person name="Zhou Z."/>
            <person name="Liu Y."/>
            <person name="Xu W."/>
            <person name="Pan J."/>
            <person name="Luo Z.H."/>
            <person name="Li M."/>
        </authorList>
    </citation>
    <scope>NUCLEOTIDE SEQUENCE [LARGE SCALE GENOMIC DNA]</scope>
    <source>
        <strain evidence="2">SpSt-87</strain>
    </source>
</reference>
<evidence type="ECO:0000259" key="1">
    <source>
        <dbReference type="Pfam" id="PF01909"/>
    </source>
</evidence>
<dbReference type="EMBL" id="DTLB01000008">
    <property type="protein sequence ID" value="HFW31660.1"/>
    <property type="molecule type" value="Genomic_DNA"/>
</dbReference>
<comment type="caution">
    <text evidence="2">The sequence shown here is derived from an EMBL/GenBank/DDBJ whole genome shotgun (WGS) entry which is preliminary data.</text>
</comment>
<dbReference type="AlphaFoldDB" id="A0A7C3RCH5"/>
<proteinExistence type="predicted"/>
<evidence type="ECO:0000313" key="2">
    <source>
        <dbReference type="EMBL" id="HFW31660.1"/>
    </source>
</evidence>
<accession>A0A7C3RCH5</accession>